<accession>A0A093UZ61</accession>
<dbReference type="Pfam" id="PF03959">
    <property type="entry name" value="FSH1"/>
    <property type="match status" value="1"/>
</dbReference>
<dbReference type="Gene3D" id="3.40.50.1820">
    <property type="entry name" value="alpha/beta hydrolase"/>
    <property type="match status" value="1"/>
</dbReference>
<dbReference type="PANTHER" id="PTHR48070:SF3">
    <property type="entry name" value="ESTERASE DBAE-RELATED"/>
    <property type="match status" value="1"/>
</dbReference>
<comment type="caution">
    <text evidence="4">The sequence shown here is derived from an EMBL/GenBank/DDBJ whole genome shotgun (WGS) entry which is preliminary data.</text>
</comment>
<evidence type="ECO:0000256" key="1">
    <source>
        <dbReference type="ARBA" id="ARBA00005863"/>
    </source>
</evidence>
<feature type="domain" description="Serine hydrolase" evidence="3">
    <location>
        <begin position="17"/>
        <end position="249"/>
    </location>
</feature>
<organism evidence="4">
    <name type="scientific">Talaromyces marneffei PM1</name>
    <dbReference type="NCBI Taxonomy" id="1077442"/>
    <lineage>
        <taxon>Eukaryota</taxon>
        <taxon>Fungi</taxon>
        <taxon>Dikarya</taxon>
        <taxon>Ascomycota</taxon>
        <taxon>Pezizomycotina</taxon>
        <taxon>Eurotiomycetes</taxon>
        <taxon>Eurotiomycetidae</taxon>
        <taxon>Eurotiales</taxon>
        <taxon>Trichocomaceae</taxon>
        <taxon>Talaromyces</taxon>
        <taxon>Talaromyces sect. Talaromyces</taxon>
    </lineage>
</organism>
<dbReference type="GO" id="GO:0016787">
    <property type="term" value="F:hydrolase activity"/>
    <property type="evidence" value="ECO:0007669"/>
    <property type="project" value="UniProtKB-KW"/>
</dbReference>
<evidence type="ECO:0000256" key="2">
    <source>
        <dbReference type="ARBA" id="ARBA00022801"/>
    </source>
</evidence>
<evidence type="ECO:0000313" key="4">
    <source>
        <dbReference type="EMBL" id="KFX45562.1"/>
    </source>
</evidence>
<dbReference type="GO" id="GO:0005737">
    <property type="term" value="C:cytoplasm"/>
    <property type="evidence" value="ECO:0007669"/>
    <property type="project" value="TreeGrafter"/>
</dbReference>
<name>A0A093UZ61_TALMA</name>
<dbReference type="GO" id="GO:0044550">
    <property type="term" value="P:secondary metabolite biosynthetic process"/>
    <property type="evidence" value="ECO:0007669"/>
    <property type="project" value="TreeGrafter"/>
</dbReference>
<keyword evidence="2" id="KW-0378">Hydrolase</keyword>
<reference evidence="4" key="2">
    <citation type="journal article" date="2014" name="PLoS Genet.">
        <title>Signature gene expression reveals novel clues to the molecular mechanisms of dimorphic transition in Penicillium marneffei.</title>
        <authorList>
            <person name="Yang E."/>
            <person name="Wang G."/>
            <person name="Cai J."/>
            <person name="Woo P.C."/>
            <person name="Lau S.K."/>
            <person name="Yuen K.-Y."/>
            <person name="Chow W.-N."/>
            <person name="Lin X."/>
        </authorList>
    </citation>
    <scope>NUCLEOTIDE SEQUENCE</scope>
    <source>
        <strain evidence="4">PM1</strain>
    </source>
</reference>
<sequence length="295" mass="33056">MMIEQNTLIADQTLHLPRILCLHGGGTNARIFRAQCRIVKRYLSTTFRLVFAEAPFSSDAGPDVTSVYKEFGPFKRWLRSKESHPMIHPDDAVKAIDRSLKAAMDEDDRLGGRGEWVGLLGFSQGAKICASLLFRQQVRAERLGLHRAGSSWRFAIILAGRGPLVSLDHRLLMTPALVDASEASMTALPDEYLRGTTEHILYLPTIHVHGTLDVGLNEHRKLLTQYCEEGTARLMEWEGNHRVPIKTKDVLALVRNIWDVSYETGVLTKQFDLETIIQAKALGSRTVFRPQSGIA</sequence>
<evidence type="ECO:0000259" key="3">
    <source>
        <dbReference type="Pfam" id="PF03959"/>
    </source>
</evidence>
<dbReference type="InterPro" id="IPR029058">
    <property type="entry name" value="AB_hydrolase_fold"/>
</dbReference>
<reference key="1">
    <citation type="journal article" date="2014" name="PLoS Genet.">
        <title>Signature Gene Expression Reveals Novel Clues to the Molecular Mechanisms of Dimorphic Transition in Penicillium marneffei.</title>
        <authorList>
            <person name="Yang E."/>
            <person name="Wang G."/>
            <person name="Cai J."/>
            <person name="Woo P.C."/>
            <person name="Lau S.K."/>
            <person name="Yuen K.-Y."/>
            <person name="Chow W.-N."/>
            <person name="Lin X."/>
        </authorList>
    </citation>
    <scope>NUCLEOTIDE SEQUENCE [LARGE SCALE GENOMIC DNA]</scope>
    <source>
        <strain>PM1</strain>
    </source>
</reference>
<dbReference type="PANTHER" id="PTHR48070">
    <property type="entry name" value="ESTERASE OVCA2"/>
    <property type="match status" value="1"/>
</dbReference>
<dbReference type="eggNOG" id="KOG2551">
    <property type="taxonomic scope" value="Eukaryota"/>
</dbReference>
<protein>
    <submittedName>
        <fullName evidence="4">Rhodanese-like domain-containing protein 6</fullName>
    </submittedName>
</protein>
<comment type="similarity">
    <text evidence="1">Belongs to the LovG family.</text>
</comment>
<dbReference type="EMBL" id="JPOX01000023">
    <property type="protein sequence ID" value="KFX45562.1"/>
    <property type="molecule type" value="Genomic_DNA"/>
</dbReference>
<dbReference type="InterPro" id="IPR050593">
    <property type="entry name" value="LovG"/>
</dbReference>
<dbReference type="GO" id="GO:0005634">
    <property type="term" value="C:nucleus"/>
    <property type="evidence" value="ECO:0007669"/>
    <property type="project" value="TreeGrafter"/>
</dbReference>
<dbReference type="AlphaFoldDB" id="A0A093UZ61"/>
<gene>
    <name evidence="4" type="ORF">GQ26_0231670</name>
</gene>
<dbReference type="HOGENOM" id="CLU_051938_0_2_1"/>
<proteinExistence type="inferred from homology"/>
<dbReference type="SUPFAM" id="SSF53474">
    <property type="entry name" value="alpha/beta-Hydrolases"/>
    <property type="match status" value="1"/>
</dbReference>
<dbReference type="InterPro" id="IPR005645">
    <property type="entry name" value="FSH-like_dom"/>
</dbReference>